<feature type="binding site" evidence="3">
    <location>
        <begin position="196"/>
        <end position="197"/>
    </location>
    <ligand>
        <name>substrate</name>
    </ligand>
</feature>
<comment type="pathway">
    <text evidence="3">Amino-acid biosynthesis; L-lysine biosynthesis via DAP pathway; DL-2,6-diaminopimelate from LL-2,6-diaminopimelate: step 1/1.</text>
</comment>
<feature type="binding site" evidence="3">
    <location>
        <position position="62"/>
    </location>
    <ligand>
        <name>substrate</name>
    </ligand>
</feature>
<keyword evidence="3" id="KW-0963">Cytoplasm</keyword>
<evidence type="ECO:0000256" key="3">
    <source>
        <dbReference type="HAMAP-Rule" id="MF_00197"/>
    </source>
</evidence>
<dbReference type="NCBIfam" id="TIGR00652">
    <property type="entry name" value="DapF"/>
    <property type="match status" value="1"/>
</dbReference>
<dbReference type="GO" id="GO:0008837">
    <property type="term" value="F:diaminopimelate epimerase activity"/>
    <property type="evidence" value="ECO:0007669"/>
    <property type="project" value="UniProtKB-UniRule"/>
</dbReference>
<dbReference type="SUPFAM" id="SSF54506">
    <property type="entry name" value="Diaminopimelate epimerase-like"/>
    <property type="match status" value="2"/>
</dbReference>
<keyword evidence="3" id="KW-0028">Amino-acid biosynthesis</keyword>
<gene>
    <name evidence="3" type="primary">dapF</name>
    <name evidence="5" type="ORF">IC612_00985</name>
</gene>
<dbReference type="Pfam" id="PF01678">
    <property type="entry name" value="DAP_epimerase"/>
    <property type="match status" value="2"/>
</dbReference>
<feature type="binding site" evidence="3">
    <location>
        <begin position="185"/>
        <end position="186"/>
    </location>
    <ligand>
        <name>substrate</name>
    </ligand>
</feature>
<dbReference type="Gene3D" id="3.10.310.10">
    <property type="entry name" value="Diaminopimelate Epimerase, Chain A, domain 1"/>
    <property type="match status" value="2"/>
</dbReference>
<dbReference type="GO" id="GO:0005829">
    <property type="term" value="C:cytosol"/>
    <property type="evidence" value="ECO:0007669"/>
    <property type="project" value="TreeGrafter"/>
</dbReference>
<proteinExistence type="inferred from homology"/>
<evidence type="ECO:0000256" key="1">
    <source>
        <dbReference type="ARBA" id="ARBA00010219"/>
    </source>
</evidence>
<feature type="binding site" evidence="3">
    <location>
        <begin position="72"/>
        <end position="73"/>
    </location>
    <ligand>
        <name>substrate</name>
    </ligand>
</feature>
<feature type="binding site" evidence="3">
    <location>
        <position position="167"/>
    </location>
    <ligand>
        <name>substrate</name>
    </ligand>
</feature>
<protein>
    <recommendedName>
        <fullName evidence="3 4">Diaminopimelate epimerase</fullName>
        <shortName evidence="3">DAP epimerase</shortName>
        <ecNumber evidence="3 4">5.1.1.7</ecNumber>
    </recommendedName>
    <alternativeName>
        <fullName evidence="3">PLP-independent amino acid racemase</fullName>
    </alternativeName>
</protein>
<comment type="catalytic activity">
    <reaction evidence="3">
        <text>(2S,6S)-2,6-diaminopimelate = meso-2,6-diaminopimelate</text>
        <dbReference type="Rhea" id="RHEA:15393"/>
        <dbReference type="ChEBI" id="CHEBI:57609"/>
        <dbReference type="ChEBI" id="CHEBI:57791"/>
        <dbReference type="EC" id="5.1.1.7"/>
    </reaction>
</comment>
<comment type="subunit">
    <text evidence="3">Homodimer.</text>
</comment>
<feature type="binding site" evidence="3">
    <location>
        <position position="11"/>
    </location>
    <ligand>
        <name>substrate</name>
    </ligand>
</feature>
<dbReference type="HAMAP" id="MF_00197">
    <property type="entry name" value="DAP_epimerase"/>
    <property type="match status" value="1"/>
</dbReference>
<organism evidence="5 6">
    <name type="scientific">Planobacterium oryzisoli</name>
    <dbReference type="NCBI Taxonomy" id="2771435"/>
    <lineage>
        <taxon>Bacteria</taxon>
        <taxon>Pseudomonadati</taxon>
        <taxon>Bacteroidota</taxon>
        <taxon>Flavobacteriia</taxon>
        <taxon>Flavobacteriales</taxon>
        <taxon>Weeksellaceae</taxon>
        <taxon>Chryseobacterium group</taxon>
        <taxon>Chryseobacterium</taxon>
    </lineage>
</organism>
<feature type="site" description="Could be important to modulate the pK values of the two catalytic cysteine residues" evidence="3">
    <location>
        <position position="185"/>
    </location>
</feature>
<name>A0A930YU28_9FLAO</name>
<feature type="active site" description="Proton acceptor" evidence="3">
    <location>
        <position position="195"/>
    </location>
</feature>
<dbReference type="InterPro" id="IPR001653">
    <property type="entry name" value="DAP_epimerase_DapF"/>
</dbReference>
<dbReference type="EC" id="5.1.1.7" evidence="3 4"/>
<accession>A0A930YU28</accession>
<feature type="active site" description="Proton donor" evidence="3">
    <location>
        <position position="71"/>
    </location>
</feature>
<dbReference type="Proteomes" id="UP000694480">
    <property type="component" value="Unassembled WGS sequence"/>
</dbReference>
<evidence type="ECO:0000256" key="2">
    <source>
        <dbReference type="ARBA" id="ARBA00023235"/>
    </source>
</evidence>
<reference evidence="5" key="1">
    <citation type="submission" date="2020-11" db="EMBL/GenBank/DDBJ databases">
        <title>Genome seq and assembly of Planobacterium sp.</title>
        <authorList>
            <person name="Chhetri G."/>
        </authorList>
    </citation>
    <scope>NUCLEOTIDE SEQUENCE</scope>
    <source>
        <strain evidence="5">GCR5</strain>
    </source>
</reference>
<dbReference type="GO" id="GO:0009089">
    <property type="term" value="P:lysine biosynthetic process via diaminopimelate"/>
    <property type="evidence" value="ECO:0007669"/>
    <property type="project" value="UniProtKB-UniRule"/>
</dbReference>
<evidence type="ECO:0000313" key="5">
    <source>
        <dbReference type="EMBL" id="MBF5026372.1"/>
    </source>
</evidence>
<comment type="similarity">
    <text evidence="1 3">Belongs to the diaminopimelate epimerase family.</text>
</comment>
<keyword evidence="2 3" id="KW-0413">Isomerase</keyword>
<evidence type="ECO:0000256" key="4">
    <source>
        <dbReference type="NCBIfam" id="TIGR00652"/>
    </source>
</evidence>
<dbReference type="PANTHER" id="PTHR31689:SF0">
    <property type="entry name" value="DIAMINOPIMELATE EPIMERASE"/>
    <property type="match status" value="1"/>
</dbReference>
<dbReference type="AlphaFoldDB" id="A0A930YU28"/>
<comment type="caution">
    <text evidence="5">The sequence shown here is derived from an EMBL/GenBank/DDBJ whole genome shotgun (WGS) entry which is preliminary data.</text>
</comment>
<feature type="site" description="Could be important to modulate the pK values of the two catalytic cysteine residues" evidence="3">
    <location>
        <position position="135"/>
    </location>
</feature>
<keyword evidence="6" id="KW-1185">Reference proteome</keyword>
<dbReference type="PANTHER" id="PTHR31689">
    <property type="entry name" value="DIAMINOPIMELATE EPIMERASE, CHLOROPLASTIC"/>
    <property type="match status" value="1"/>
</dbReference>
<sequence length="255" mass="28111">MEFFKYQGTGNDFIMVDNRSLSFPKSQEIIERLCHRRFGIGADGLILLEDSREYDFQMVYYNSDGAQSTMCGNGGRCIVAFAHDLGLISSSCRFMAVDGLHHATIRNGSVALGMVDVSAIHPHGEEFILNTGSPHLVCPVEKVSEIEVASLGRYKRNEEPFKKEGINVNFSQELSPGRIKIRTYERGVEDETFSCGTGATAAALVHMSRHGLCEVAVEVVGGELTIRGRQKTDGSFENIWLEGPAKNVFKGEILV</sequence>
<keyword evidence="3" id="KW-0457">Lysine biosynthesis</keyword>
<comment type="caution">
    <text evidence="3">Lacks conserved residue(s) required for the propagation of feature annotation.</text>
</comment>
<dbReference type="EMBL" id="JADKYY010000001">
    <property type="protein sequence ID" value="MBF5026372.1"/>
    <property type="molecule type" value="Genomic_DNA"/>
</dbReference>
<comment type="function">
    <text evidence="3">Catalyzes the stereoinversion of LL-2,6-diaminopimelate (L,L-DAP) to meso-diaminopimelate (meso-DAP), a precursor of L-lysine and an essential component of the bacterial peptidoglycan.</text>
</comment>
<comment type="subcellular location">
    <subcellularLocation>
        <location evidence="3">Cytoplasm</location>
    </subcellularLocation>
</comment>
<evidence type="ECO:0000313" key="6">
    <source>
        <dbReference type="Proteomes" id="UP000694480"/>
    </source>
</evidence>